<feature type="chain" id="PRO_5046153185" description="PsbP protein" evidence="1">
    <location>
        <begin position="24"/>
        <end position="172"/>
    </location>
</feature>
<name>A0ABT1QXV3_9GAMM</name>
<keyword evidence="1" id="KW-0732">Signal</keyword>
<comment type="caution">
    <text evidence="2">The sequence shown here is derived from an EMBL/GenBank/DDBJ whole genome shotgun (WGS) entry which is preliminary data.</text>
</comment>
<protein>
    <recommendedName>
        <fullName evidence="4">PsbP protein</fullName>
    </recommendedName>
</protein>
<organism evidence="2 3">
    <name type="scientific">Tahibacter harae</name>
    <dbReference type="NCBI Taxonomy" id="2963937"/>
    <lineage>
        <taxon>Bacteria</taxon>
        <taxon>Pseudomonadati</taxon>
        <taxon>Pseudomonadota</taxon>
        <taxon>Gammaproteobacteria</taxon>
        <taxon>Lysobacterales</taxon>
        <taxon>Rhodanobacteraceae</taxon>
        <taxon>Tahibacter</taxon>
    </lineage>
</organism>
<evidence type="ECO:0000313" key="2">
    <source>
        <dbReference type="EMBL" id="MCQ4167119.1"/>
    </source>
</evidence>
<keyword evidence="3" id="KW-1185">Reference proteome</keyword>
<dbReference type="RefSeq" id="WP_255916307.1">
    <property type="nucleotide sequence ID" value="NZ_JANFQO010000025.1"/>
</dbReference>
<evidence type="ECO:0000256" key="1">
    <source>
        <dbReference type="SAM" id="SignalP"/>
    </source>
</evidence>
<dbReference type="EMBL" id="JANFQO010000025">
    <property type="protein sequence ID" value="MCQ4167119.1"/>
    <property type="molecule type" value="Genomic_DNA"/>
</dbReference>
<gene>
    <name evidence="2" type="ORF">NM961_20580</name>
</gene>
<accession>A0ABT1QXV3</accession>
<reference evidence="2" key="1">
    <citation type="submission" date="2022-07" db="EMBL/GenBank/DDBJ databases">
        <title>Tahibacter sp., a new gammaproteobacterium isolated from the silt sample collected at pig farm.</title>
        <authorList>
            <person name="Chen H."/>
        </authorList>
    </citation>
    <scope>NUCLEOTIDE SEQUENCE</scope>
    <source>
        <strain evidence="2">P2K</strain>
    </source>
</reference>
<sequence>MPVKTIPALLGALLALAGTAAGAADFKLNDGAIAFSAPDDWPVIMQMTEGNPQVIAFQVKDPADSGTDDASRVSVTTRKLDDAQGFQSFVDAGLDKAKQTPGYESETGADSANLRYTGLNGKTRYRYRETYFFRNGVGVQLRCVHPLLKGTSAAWTAAFDKGCDQIAATLQK</sequence>
<proteinExistence type="predicted"/>
<dbReference type="Proteomes" id="UP001165498">
    <property type="component" value="Unassembled WGS sequence"/>
</dbReference>
<feature type="signal peptide" evidence="1">
    <location>
        <begin position="1"/>
        <end position="23"/>
    </location>
</feature>
<evidence type="ECO:0008006" key="4">
    <source>
        <dbReference type="Google" id="ProtNLM"/>
    </source>
</evidence>
<evidence type="ECO:0000313" key="3">
    <source>
        <dbReference type="Proteomes" id="UP001165498"/>
    </source>
</evidence>